<accession>A0A4Q2EH32</accession>
<protein>
    <recommendedName>
        <fullName evidence="4">Pilus assembly protein TadE</fullName>
    </recommendedName>
</protein>
<name>A0A4Q2EH32_9ACTN</name>
<evidence type="ECO:0000313" key="2">
    <source>
        <dbReference type="EMBL" id="RXW32860.1"/>
    </source>
</evidence>
<evidence type="ECO:0000313" key="3">
    <source>
        <dbReference type="Proteomes" id="UP000290624"/>
    </source>
</evidence>
<keyword evidence="1" id="KW-0472">Membrane</keyword>
<dbReference type="Proteomes" id="UP000290624">
    <property type="component" value="Unassembled WGS sequence"/>
</dbReference>
<keyword evidence="1" id="KW-1133">Transmembrane helix</keyword>
<keyword evidence="3" id="KW-1185">Reference proteome</keyword>
<evidence type="ECO:0000256" key="1">
    <source>
        <dbReference type="SAM" id="Phobius"/>
    </source>
</evidence>
<sequence>MVTVETAFALISLAVVGSFAIAVAGALFVLGACQVTANEVARQEARGDQVAVARAKQDAPRGAIVVTRREAGAVVTEVQVSAALGPLSWPLSAQATVLVERP</sequence>
<dbReference type="AlphaFoldDB" id="A0A4Q2EH32"/>
<comment type="caution">
    <text evidence="2">The sequence shown here is derived from an EMBL/GenBank/DDBJ whole genome shotgun (WGS) entry which is preliminary data.</text>
</comment>
<keyword evidence="1" id="KW-0812">Transmembrane</keyword>
<feature type="transmembrane region" description="Helical" evidence="1">
    <location>
        <begin position="6"/>
        <end position="33"/>
    </location>
</feature>
<proteinExistence type="predicted"/>
<dbReference type="RefSeq" id="WP_129457728.1">
    <property type="nucleotide sequence ID" value="NZ_PPCV01000002.1"/>
</dbReference>
<dbReference type="EMBL" id="PPCV01000002">
    <property type="protein sequence ID" value="RXW32860.1"/>
    <property type="molecule type" value="Genomic_DNA"/>
</dbReference>
<reference evidence="2 3" key="1">
    <citation type="submission" date="2018-01" db="EMBL/GenBank/DDBJ databases">
        <title>Lactibacter flavus gen. nov., sp. nov., a novel bacterium of the family Propionibacteriaceae isolated from raw milk and dairy products.</title>
        <authorList>
            <person name="Wenning M."/>
            <person name="Breitenwieser F."/>
            <person name="Huptas C."/>
            <person name="von Neubeck M."/>
            <person name="Busse H.-J."/>
            <person name="Scherer S."/>
        </authorList>
    </citation>
    <scope>NUCLEOTIDE SEQUENCE [LARGE SCALE GENOMIC DNA]</scope>
    <source>
        <strain evidence="2 3">VG341</strain>
    </source>
</reference>
<gene>
    <name evidence="2" type="ORF">C1706_02955</name>
</gene>
<evidence type="ECO:0008006" key="4">
    <source>
        <dbReference type="Google" id="ProtNLM"/>
    </source>
</evidence>
<organism evidence="2 3">
    <name type="scientific">Propioniciclava flava</name>
    <dbReference type="NCBI Taxonomy" id="2072026"/>
    <lineage>
        <taxon>Bacteria</taxon>
        <taxon>Bacillati</taxon>
        <taxon>Actinomycetota</taxon>
        <taxon>Actinomycetes</taxon>
        <taxon>Propionibacteriales</taxon>
        <taxon>Propionibacteriaceae</taxon>
        <taxon>Propioniciclava</taxon>
    </lineage>
</organism>